<organism evidence="6 7">
    <name type="scientific">Venturia nashicola</name>
    <dbReference type="NCBI Taxonomy" id="86259"/>
    <lineage>
        <taxon>Eukaryota</taxon>
        <taxon>Fungi</taxon>
        <taxon>Dikarya</taxon>
        <taxon>Ascomycota</taxon>
        <taxon>Pezizomycotina</taxon>
        <taxon>Dothideomycetes</taxon>
        <taxon>Pleosporomycetidae</taxon>
        <taxon>Venturiales</taxon>
        <taxon>Venturiaceae</taxon>
        <taxon>Venturia</taxon>
    </lineage>
</organism>
<keyword evidence="7" id="KW-1185">Reference proteome</keyword>
<dbReference type="GO" id="GO:0016042">
    <property type="term" value="P:lipid catabolic process"/>
    <property type="evidence" value="ECO:0007669"/>
    <property type="project" value="UniProtKB-KW"/>
</dbReference>
<evidence type="ECO:0000313" key="7">
    <source>
        <dbReference type="Proteomes" id="UP000298493"/>
    </source>
</evidence>
<sequence length="315" mass="35674">MGVDEALVEYETLADEIFGHPRLFCYRSPLFWMRGRYSGARMSEVINNVVLRRLSPRQLDVGGDTFSSTPRLCKTYKWTLRFPQLRSLATKPKDVHPLERNPGYAHTIPIVDIARATSAAPMYFDNVIIQNRKYGDGVFGTNNPAQELMEEVIQMSNHDNGAIKVFVSVGTGLSEISRLSNTFKELRTWINAAKKLATDSEKTHLAMLSSTGMSKIPYFRFNVGMKHDHTIALDMNMLSPINLNAVLSDFACEESKDDDQISNSTDDHRSKKKPMKSRPKKKTSKTLGSMKLDEWKTQHSRPSGITRQPICKVKE</sequence>
<feature type="domain" description="PNPLA" evidence="5">
    <location>
        <begin position="27"/>
        <end position="148"/>
    </location>
</feature>
<dbReference type="InterPro" id="IPR002641">
    <property type="entry name" value="PNPLA_dom"/>
</dbReference>
<keyword evidence="3" id="KW-0443">Lipid metabolism</keyword>
<dbReference type="PANTHER" id="PTHR24185">
    <property type="entry name" value="CALCIUM-INDEPENDENT PHOSPHOLIPASE A2-GAMMA"/>
    <property type="match status" value="1"/>
</dbReference>
<protein>
    <submittedName>
        <fullName evidence="6">FabD/lysophospholipase-like protein</fullName>
    </submittedName>
</protein>
<accession>A0A4Z1NNV1</accession>
<dbReference type="GO" id="GO:0016020">
    <property type="term" value="C:membrane"/>
    <property type="evidence" value="ECO:0007669"/>
    <property type="project" value="TreeGrafter"/>
</dbReference>
<dbReference type="STRING" id="86259.A0A4Z1NNV1"/>
<dbReference type="InterPro" id="IPR016035">
    <property type="entry name" value="Acyl_Trfase/lysoPLipase"/>
</dbReference>
<dbReference type="GO" id="GO:0046486">
    <property type="term" value="P:glycerolipid metabolic process"/>
    <property type="evidence" value="ECO:0007669"/>
    <property type="project" value="UniProtKB-ARBA"/>
</dbReference>
<keyword evidence="2" id="KW-0442">Lipid degradation</keyword>
<dbReference type="SUPFAM" id="SSF52151">
    <property type="entry name" value="FabD/lysophospholipase-like"/>
    <property type="match status" value="1"/>
</dbReference>
<dbReference type="GO" id="GO:0019369">
    <property type="term" value="P:arachidonate metabolic process"/>
    <property type="evidence" value="ECO:0007669"/>
    <property type="project" value="TreeGrafter"/>
</dbReference>
<evidence type="ECO:0000313" key="6">
    <source>
        <dbReference type="EMBL" id="TID14393.1"/>
    </source>
</evidence>
<dbReference type="Proteomes" id="UP000298493">
    <property type="component" value="Unassembled WGS sequence"/>
</dbReference>
<dbReference type="PANTHER" id="PTHR24185:SF1">
    <property type="entry name" value="CALCIUM-INDEPENDENT PHOSPHOLIPASE A2-GAMMA"/>
    <property type="match status" value="1"/>
</dbReference>
<feature type="compositionally biased region" description="Basic residues" evidence="4">
    <location>
        <begin position="270"/>
        <end position="284"/>
    </location>
</feature>
<dbReference type="Pfam" id="PF01734">
    <property type="entry name" value="Patatin"/>
    <property type="match status" value="1"/>
</dbReference>
<keyword evidence="1" id="KW-0378">Hydrolase</keyword>
<reference evidence="6 7" key="1">
    <citation type="submission" date="2019-04" db="EMBL/GenBank/DDBJ databases">
        <title>High contiguity whole genome sequence and gene annotation resource for two Venturia nashicola isolates.</title>
        <authorList>
            <person name="Prokchorchik M."/>
            <person name="Won K."/>
            <person name="Lee Y."/>
            <person name="Choi E.D."/>
            <person name="Segonzac C."/>
            <person name="Sohn K.H."/>
        </authorList>
    </citation>
    <scope>NUCLEOTIDE SEQUENCE [LARGE SCALE GENOMIC DNA]</scope>
    <source>
        <strain evidence="6 7">PRI2</strain>
    </source>
</reference>
<evidence type="ECO:0000256" key="2">
    <source>
        <dbReference type="ARBA" id="ARBA00022963"/>
    </source>
</evidence>
<dbReference type="EMBL" id="SNSC02000023">
    <property type="protein sequence ID" value="TID14393.1"/>
    <property type="molecule type" value="Genomic_DNA"/>
</dbReference>
<proteinExistence type="predicted"/>
<dbReference type="Gene3D" id="3.40.1090.10">
    <property type="entry name" value="Cytosolic phospholipase A2 catalytic domain"/>
    <property type="match status" value="1"/>
</dbReference>
<evidence type="ECO:0000259" key="5">
    <source>
        <dbReference type="Pfam" id="PF01734"/>
    </source>
</evidence>
<dbReference type="GO" id="GO:0047499">
    <property type="term" value="F:calcium-independent phospholipase A2 activity"/>
    <property type="evidence" value="ECO:0007669"/>
    <property type="project" value="TreeGrafter"/>
</dbReference>
<comment type="caution">
    <text evidence="6">The sequence shown here is derived from an EMBL/GenBank/DDBJ whole genome shotgun (WGS) entry which is preliminary data.</text>
</comment>
<gene>
    <name evidence="6" type="ORF">E6O75_ATG09472</name>
</gene>
<evidence type="ECO:0000256" key="1">
    <source>
        <dbReference type="ARBA" id="ARBA00022801"/>
    </source>
</evidence>
<name>A0A4Z1NNV1_9PEZI</name>
<evidence type="ECO:0000256" key="3">
    <source>
        <dbReference type="ARBA" id="ARBA00023098"/>
    </source>
</evidence>
<dbReference type="AlphaFoldDB" id="A0A4Z1NNV1"/>
<feature type="region of interest" description="Disordered" evidence="4">
    <location>
        <begin position="257"/>
        <end position="315"/>
    </location>
</feature>
<evidence type="ECO:0000256" key="4">
    <source>
        <dbReference type="SAM" id="MobiDB-lite"/>
    </source>
</evidence>